<dbReference type="GO" id="GO:0005886">
    <property type="term" value="C:plasma membrane"/>
    <property type="evidence" value="ECO:0007669"/>
    <property type="project" value="UniProtKB-SubCell"/>
</dbReference>
<evidence type="ECO:0000313" key="8">
    <source>
        <dbReference type="EMBL" id="PTQ60263.1"/>
    </source>
</evidence>
<proteinExistence type="predicted"/>
<reference evidence="8 9" key="1">
    <citation type="submission" date="2018-04" db="EMBL/GenBank/DDBJ databases">
        <title>Genomic Encyclopedia of Type Strains, Phase III (KMG-III): the genomes of soil and plant-associated and newly described type strains.</title>
        <authorList>
            <person name="Whitman W."/>
        </authorList>
    </citation>
    <scope>NUCLEOTIDE SEQUENCE [LARGE SCALE GENOMIC DNA]</scope>
    <source>
        <strain evidence="8 9">MA101b</strain>
    </source>
</reference>
<organism evidence="8 9">
    <name type="scientific">Sphingomonas aurantiaca</name>
    <dbReference type="NCBI Taxonomy" id="185949"/>
    <lineage>
        <taxon>Bacteria</taxon>
        <taxon>Pseudomonadati</taxon>
        <taxon>Pseudomonadota</taxon>
        <taxon>Alphaproteobacteria</taxon>
        <taxon>Sphingomonadales</taxon>
        <taxon>Sphingomonadaceae</taxon>
        <taxon>Sphingomonas</taxon>
    </lineage>
</organism>
<evidence type="ECO:0000256" key="4">
    <source>
        <dbReference type="ARBA" id="ARBA00022989"/>
    </source>
</evidence>
<sequence>MQDTDVAPRLTHVARIRDWVAHRRGTLIALAVLVVAVLGFAAIHKLTAEIRLSEVRAAFSALGWPELSASIALTIVSYIALTFYDTIALKVIGHPLPWRTAAVASFTSYTISHNLGLAMLTGGSARYRVYSRAGLDEAAVARVVLIAGVTFWAGVITVACLSMALHPGMLPIVKWTMPPLLERTIGIAIPLAMLAIVLRYRRGGALALFGWRLPLPDARQALALVLVSTVDLAAASAALFVLLPNASPELYPVLFLGYAVAIVVALISHVPGGLGVFEAVIIATMPQDNATILAALLAYRIIYYVAPLVLAAVLIAVHEGRQWRNRGRNREPGRGPDPLAIALPLAPLLLGVLVFLSGAMLLVSGALPAAPGRMDTLATILPLPISEMAHVAASLVGVMLLFVALGLYRRLDGAFWAARMLLIAGALLSIAKGLDYEEATILLLTAAALQWTRAAFYRRTRLTAEPLSPEWLVGVGAAIGLSVLIGFFAYRRVGYSSDLWWQFETNGNASRFLRTSLAVGLLLIGAAIWRLFAAAPIPVLHDTLPDDVATAALAHADRTDAMLAFTGDKRFLVSDSGDAFLMYQVKGASWIVLGDPVGPSEAWSELLWAIRARADAAQGRLLLYQIGLRIVPIAIEMGLKLVKYGEEATVELDGFTLDTPDMRSVRKASRVAERAGAAFAVVPAADMPAIIPELQAISDWWLADKHHAEKSFSVGRFEPGYLAQFDCAVVRIEGRIVAFANVWGTPNKQELSVDLMRHAEDMPQGGMDFLFTRLMLWGHEHGYRHFSLGMAPLSGIEARRLSPTWSKVAAFLFRHGERFYGFAGLRAYKEKFRPNWTPRYIASPGGTSLLRGLIDLQALVSR</sequence>
<dbReference type="InterPro" id="IPR024320">
    <property type="entry name" value="LPG_synthase_C"/>
</dbReference>
<feature type="transmembrane region" description="Helical" evidence="6">
    <location>
        <begin position="140"/>
        <end position="165"/>
    </location>
</feature>
<keyword evidence="9" id="KW-1185">Reference proteome</keyword>
<keyword evidence="4 6" id="KW-1133">Transmembrane helix</keyword>
<dbReference type="GO" id="GO:0016755">
    <property type="term" value="F:aminoacyltransferase activity"/>
    <property type="evidence" value="ECO:0007669"/>
    <property type="project" value="TreeGrafter"/>
</dbReference>
<evidence type="ECO:0000256" key="1">
    <source>
        <dbReference type="ARBA" id="ARBA00004651"/>
    </source>
</evidence>
<feature type="transmembrane region" description="Helical" evidence="6">
    <location>
        <begin position="25"/>
        <end position="47"/>
    </location>
</feature>
<dbReference type="Pfam" id="PF09924">
    <property type="entry name" value="LPG_synthase_C"/>
    <property type="match status" value="1"/>
</dbReference>
<evidence type="ECO:0000256" key="2">
    <source>
        <dbReference type="ARBA" id="ARBA00022475"/>
    </source>
</evidence>
<evidence type="ECO:0000313" key="9">
    <source>
        <dbReference type="Proteomes" id="UP000244189"/>
    </source>
</evidence>
<dbReference type="Proteomes" id="UP000244189">
    <property type="component" value="Unassembled WGS sequence"/>
</dbReference>
<feature type="transmembrane region" description="Helical" evidence="6">
    <location>
        <begin position="290"/>
        <end position="317"/>
    </location>
</feature>
<dbReference type="AlphaFoldDB" id="A0A2T5GLP7"/>
<feature type="transmembrane region" description="Helical" evidence="6">
    <location>
        <begin position="101"/>
        <end position="120"/>
    </location>
</feature>
<comment type="caution">
    <text evidence="8">The sequence shown here is derived from an EMBL/GenBank/DDBJ whole genome shotgun (WGS) entry which is preliminary data.</text>
</comment>
<keyword evidence="2" id="KW-1003">Cell membrane</keyword>
<dbReference type="InterPro" id="IPR051211">
    <property type="entry name" value="PG_lysyltransferase"/>
</dbReference>
<name>A0A2T5GLP7_9SPHN</name>
<dbReference type="GO" id="GO:0055091">
    <property type="term" value="P:phospholipid homeostasis"/>
    <property type="evidence" value="ECO:0007669"/>
    <property type="project" value="TreeGrafter"/>
</dbReference>
<dbReference type="InterPro" id="IPR016181">
    <property type="entry name" value="Acyl_CoA_acyltransferase"/>
</dbReference>
<evidence type="ECO:0000256" key="5">
    <source>
        <dbReference type="ARBA" id="ARBA00023136"/>
    </source>
</evidence>
<feature type="transmembrane region" description="Helical" evidence="6">
    <location>
        <begin position="185"/>
        <end position="201"/>
    </location>
</feature>
<dbReference type="PANTHER" id="PTHR34697">
    <property type="entry name" value="PHOSPHATIDYLGLYCEROL LYSYLTRANSFERASE"/>
    <property type="match status" value="1"/>
</dbReference>
<feature type="domain" description="Phosphatidylglycerol lysyltransferase C-terminal" evidence="7">
    <location>
        <begin position="555"/>
        <end position="842"/>
    </location>
</feature>
<evidence type="ECO:0000256" key="3">
    <source>
        <dbReference type="ARBA" id="ARBA00022692"/>
    </source>
</evidence>
<keyword evidence="3 6" id="KW-0812">Transmembrane</keyword>
<keyword evidence="8" id="KW-0808">Transferase</keyword>
<keyword evidence="5 6" id="KW-0472">Membrane</keyword>
<feature type="transmembrane region" description="Helical" evidence="6">
    <location>
        <begin position="221"/>
        <end position="243"/>
    </location>
</feature>
<feature type="transmembrane region" description="Helical" evidence="6">
    <location>
        <begin position="338"/>
        <end position="368"/>
    </location>
</feature>
<dbReference type="NCBIfam" id="NF033480">
    <property type="entry name" value="bifunc_MprF"/>
    <property type="match status" value="1"/>
</dbReference>
<feature type="transmembrane region" description="Helical" evidence="6">
    <location>
        <begin position="471"/>
        <end position="490"/>
    </location>
</feature>
<protein>
    <submittedName>
        <fullName evidence="8">Phosphatidylglycerol lysyltransferase</fullName>
    </submittedName>
</protein>
<feature type="transmembrane region" description="Helical" evidence="6">
    <location>
        <begin position="67"/>
        <end position="89"/>
    </location>
</feature>
<gene>
    <name evidence="8" type="ORF">C8J26_1973</name>
</gene>
<feature type="transmembrane region" description="Helical" evidence="6">
    <location>
        <begin position="415"/>
        <end position="434"/>
    </location>
</feature>
<feature type="transmembrane region" description="Helical" evidence="6">
    <location>
        <begin position="250"/>
        <end position="270"/>
    </location>
</feature>
<accession>A0A2T5GLP7</accession>
<feature type="transmembrane region" description="Helical" evidence="6">
    <location>
        <begin position="388"/>
        <end position="408"/>
    </location>
</feature>
<evidence type="ECO:0000259" key="7">
    <source>
        <dbReference type="Pfam" id="PF09924"/>
    </source>
</evidence>
<dbReference type="SUPFAM" id="SSF55729">
    <property type="entry name" value="Acyl-CoA N-acyltransferases (Nat)"/>
    <property type="match status" value="1"/>
</dbReference>
<dbReference type="PANTHER" id="PTHR34697:SF2">
    <property type="entry name" value="PHOSPHATIDYLGLYCEROL LYSYLTRANSFERASE"/>
    <property type="match status" value="1"/>
</dbReference>
<dbReference type="EMBL" id="QAOG01000003">
    <property type="protein sequence ID" value="PTQ60263.1"/>
    <property type="molecule type" value="Genomic_DNA"/>
</dbReference>
<comment type="subcellular location">
    <subcellularLocation>
        <location evidence="1">Cell membrane</location>
        <topology evidence="1">Multi-pass membrane protein</topology>
    </subcellularLocation>
</comment>
<evidence type="ECO:0000256" key="6">
    <source>
        <dbReference type="SAM" id="Phobius"/>
    </source>
</evidence>
<feature type="transmembrane region" description="Helical" evidence="6">
    <location>
        <begin position="511"/>
        <end position="532"/>
    </location>
</feature>